<reference evidence="2 3" key="1">
    <citation type="submission" date="2020-07" db="EMBL/GenBank/DDBJ databases">
        <title>Metarhizium humberi genome.</title>
        <authorList>
            <person name="Lysoe E."/>
        </authorList>
    </citation>
    <scope>NUCLEOTIDE SEQUENCE [LARGE SCALE GENOMIC DNA]</scope>
    <source>
        <strain evidence="2 3">ESALQ1638</strain>
    </source>
</reference>
<dbReference type="Gene3D" id="1.20.58.340">
    <property type="entry name" value="Magnesium transport protein CorA, transmembrane region"/>
    <property type="match status" value="1"/>
</dbReference>
<dbReference type="AlphaFoldDB" id="A0A9P8MAU9"/>
<feature type="transmembrane region" description="Helical" evidence="1">
    <location>
        <begin position="289"/>
        <end position="311"/>
    </location>
</feature>
<proteinExistence type="predicted"/>
<dbReference type="EMBL" id="JACEFI010000013">
    <property type="protein sequence ID" value="KAH0595210.1"/>
    <property type="molecule type" value="Genomic_DNA"/>
</dbReference>
<keyword evidence="3" id="KW-1185">Reference proteome</keyword>
<organism evidence="2 3">
    <name type="scientific">Metarhizium humberi</name>
    <dbReference type="NCBI Taxonomy" id="2596975"/>
    <lineage>
        <taxon>Eukaryota</taxon>
        <taxon>Fungi</taxon>
        <taxon>Dikarya</taxon>
        <taxon>Ascomycota</taxon>
        <taxon>Pezizomycotina</taxon>
        <taxon>Sordariomycetes</taxon>
        <taxon>Hypocreomycetidae</taxon>
        <taxon>Hypocreales</taxon>
        <taxon>Clavicipitaceae</taxon>
        <taxon>Metarhizium</taxon>
    </lineage>
</organism>
<dbReference type="Proteomes" id="UP000764110">
    <property type="component" value="Unassembled WGS sequence"/>
</dbReference>
<accession>A0A9P8MAU9</accession>
<protein>
    <recommendedName>
        <fullName evidence="4">Mg2+ transporter protein, CorA-like/Zinc transport protein ZntB</fullName>
    </recommendedName>
</protein>
<dbReference type="Pfam" id="PF01544">
    <property type="entry name" value="CorA"/>
    <property type="match status" value="1"/>
</dbReference>
<evidence type="ECO:0000256" key="1">
    <source>
        <dbReference type="SAM" id="Phobius"/>
    </source>
</evidence>
<name>A0A9P8MAU9_9HYPO</name>
<evidence type="ECO:0000313" key="3">
    <source>
        <dbReference type="Proteomes" id="UP000764110"/>
    </source>
</evidence>
<evidence type="ECO:0000313" key="2">
    <source>
        <dbReference type="EMBL" id="KAH0595210.1"/>
    </source>
</evidence>
<keyword evidence="1" id="KW-1133">Transmembrane helix</keyword>
<evidence type="ECO:0008006" key="4">
    <source>
        <dbReference type="Google" id="ProtNLM"/>
    </source>
</evidence>
<dbReference type="InterPro" id="IPR002523">
    <property type="entry name" value="MgTranspt_CorA/ZnTranspt_ZntB"/>
</dbReference>
<keyword evidence="1" id="KW-0472">Membrane</keyword>
<sequence>MQVSTGGAFSNIFGIPAIWWDEFCHKANGYFGFKEVALSPSPWDEGVATWCRFKVKRMKDADIATEDAKNGMDDTRDYYWGKLNVFSRWYKLANRTAVLVFNPNKLHTRHGHDPQVLLDFMSCLTDDIQDGELADPFWIYPRLVGVVIRIQDEAVWAIRDRVRYAECTRPSYDSNVHDPRVLSFPKLYEVQRHATHVSETLEVAATTVEWMEKNHRNFLQEQNSPGSMASRNITSQLLFLHHLLLSLLRRSDSNKARLDSEIGLAFNTVTQQDSRTSVDISMATQRDSAAMRTIALVSLLFLPSTFVSALFSTTFFKFDDNSGVWSVSQMFWLYWVVAGSLTVAAMTIWRWETLARWITGRRKKKNEASTEP</sequence>
<gene>
    <name evidence="2" type="ORF">MHUMG1_06959</name>
</gene>
<comment type="caution">
    <text evidence="2">The sequence shown here is derived from an EMBL/GenBank/DDBJ whole genome shotgun (WGS) entry which is preliminary data.</text>
</comment>
<feature type="transmembrane region" description="Helical" evidence="1">
    <location>
        <begin position="331"/>
        <end position="351"/>
    </location>
</feature>
<keyword evidence="1" id="KW-0812">Transmembrane</keyword>